<dbReference type="eggNOG" id="COG4805">
    <property type="taxonomic scope" value="Bacteria"/>
</dbReference>
<dbReference type="STRING" id="886293.Sinac_1165"/>
<dbReference type="EMBL" id="CP003364">
    <property type="protein sequence ID" value="AGA25561.1"/>
    <property type="molecule type" value="Genomic_DNA"/>
</dbReference>
<evidence type="ECO:0000313" key="2">
    <source>
        <dbReference type="Proteomes" id="UP000010798"/>
    </source>
</evidence>
<sequence length="608" mass="69102">MTICTRFLNQSRLWKWSVLTVAVVGFPWGVGTSQAGFIGGEGTDNPSRQLKALFAEYWDDELRAGPLEATFLGDHRYDDRLADLSDAAHEARVKRDRDHRHALEKIAPETLSADERIDREVLRFTLDDRIEGERFRDRLIPITQQDGIHLQFAQSVNFHPSATVGDLENYVRRLHAFPRVVDQTIALMRQGMAEKRMPPRITMAKVVPQLRDLAPKNPEESPLWGIVAKLKDWSEADRDHATVAVRQAIADKVSPAYAKLAAFVETDYLPACRESVGLWDSPEGDVHYAFRARSFTTTTLSPEQIHEVGLTEMARIREAMEAIRKKVGFTGDLKAFFQKLKDDPKLKNQSEAEILGRYRAIFEAIDAKLPDLFGHLPRTDYGIRPIEAYRAKAAAAGYYYPAPEDGSRPGYFYVNTSDPTSRTTYTMQALAYHEGVPGHHLQFSLAMEVPGRPAFRKFGYVPAFSEGWGLYSEGLPREVGLYTDPYAEFGQLEYSAWRAGRLVVDTGLHQKRWSRDQAIAYLEENTAVPRIEIVSEVDRYIAWPGQALAYKIGELKIREIRAQAERRLGTKFDIRAFHDRLLSLGSVPLSVLERFMEQNQQTEAEPQR</sequence>
<dbReference type="OrthoDB" id="9760040at2"/>
<name>L0DA87_SINAD</name>
<dbReference type="InterPro" id="IPR010281">
    <property type="entry name" value="DUF885"/>
</dbReference>
<gene>
    <name evidence="1" type="ordered locus">Sinac_1165</name>
</gene>
<dbReference type="RefSeq" id="WP_015244737.1">
    <property type="nucleotide sequence ID" value="NC_019892.1"/>
</dbReference>
<dbReference type="HOGENOM" id="CLU_018914_1_0_0"/>
<evidence type="ECO:0000313" key="1">
    <source>
        <dbReference type="EMBL" id="AGA25561.1"/>
    </source>
</evidence>
<proteinExistence type="predicted"/>
<dbReference type="PANTHER" id="PTHR33361">
    <property type="entry name" value="GLR0591 PROTEIN"/>
    <property type="match status" value="1"/>
</dbReference>
<accession>L0DA87</accession>
<dbReference type="PANTHER" id="PTHR33361:SF2">
    <property type="entry name" value="DUF885 DOMAIN-CONTAINING PROTEIN"/>
    <property type="match status" value="1"/>
</dbReference>
<evidence type="ECO:0008006" key="3">
    <source>
        <dbReference type="Google" id="ProtNLM"/>
    </source>
</evidence>
<dbReference type="AlphaFoldDB" id="L0DA87"/>
<protein>
    <recommendedName>
        <fullName evidence="3">DUF885 domain-containing protein</fullName>
    </recommendedName>
</protein>
<keyword evidence="2" id="KW-1185">Reference proteome</keyword>
<dbReference type="Pfam" id="PF05960">
    <property type="entry name" value="DUF885"/>
    <property type="match status" value="1"/>
</dbReference>
<reference evidence="1 2" key="1">
    <citation type="submission" date="2012-02" db="EMBL/GenBank/DDBJ databases">
        <title>Complete sequence of chromosome of Singulisphaera acidiphila DSM 18658.</title>
        <authorList>
            <consortium name="US DOE Joint Genome Institute (JGI-PGF)"/>
            <person name="Lucas S."/>
            <person name="Copeland A."/>
            <person name="Lapidus A."/>
            <person name="Glavina del Rio T."/>
            <person name="Dalin E."/>
            <person name="Tice H."/>
            <person name="Bruce D."/>
            <person name="Goodwin L."/>
            <person name="Pitluck S."/>
            <person name="Peters L."/>
            <person name="Ovchinnikova G."/>
            <person name="Chertkov O."/>
            <person name="Kyrpides N."/>
            <person name="Mavromatis K."/>
            <person name="Ivanova N."/>
            <person name="Brettin T."/>
            <person name="Detter J.C."/>
            <person name="Han C."/>
            <person name="Larimer F."/>
            <person name="Land M."/>
            <person name="Hauser L."/>
            <person name="Markowitz V."/>
            <person name="Cheng J.-F."/>
            <person name="Hugenholtz P."/>
            <person name="Woyke T."/>
            <person name="Wu D."/>
            <person name="Tindall B."/>
            <person name="Pomrenke H."/>
            <person name="Brambilla E."/>
            <person name="Klenk H.-P."/>
            <person name="Eisen J.A."/>
        </authorList>
    </citation>
    <scope>NUCLEOTIDE SEQUENCE [LARGE SCALE GENOMIC DNA]</scope>
    <source>
        <strain evidence="2">ATCC BAA-1392 / DSM 18658 / VKM B-2454 / MOB10</strain>
    </source>
</reference>
<dbReference type="Proteomes" id="UP000010798">
    <property type="component" value="Chromosome"/>
</dbReference>
<organism evidence="1 2">
    <name type="scientific">Singulisphaera acidiphila (strain ATCC BAA-1392 / DSM 18658 / VKM B-2454 / MOB10)</name>
    <dbReference type="NCBI Taxonomy" id="886293"/>
    <lineage>
        <taxon>Bacteria</taxon>
        <taxon>Pseudomonadati</taxon>
        <taxon>Planctomycetota</taxon>
        <taxon>Planctomycetia</taxon>
        <taxon>Isosphaerales</taxon>
        <taxon>Isosphaeraceae</taxon>
        <taxon>Singulisphaera</taxon>
    </lineage>
</organism>
<dbReference type="KEGG" id="saci:Sinac_1165"/>